<comment type="function">
    <text evidence="5">Effector that suppresses plant defense responses during pathogen infection.</text>
</comment>
<evidence type="ECO:0000256" key="5">
    <source>
        <dbReference type="RuleBase" id="RU367124"/>
    </source>
</evidence>
<keyword evidence="3 5" id="KW-0964">Secreted</keyword>
<dbReference type="EMBL" id="QXFX01003158">
    <property type="protein sequence ID" value="KAE9070811.1"/>
    <property type="molecule type" value="Genomic_DNA"/>
</dbReference>
<evidence type="ECO:0000313" key="13">
    <source>
        <dbReference type="EMBL" id="KAE9269219.1"/>
    </source>
</evidence>
<organism evidence="11 17">
    <name type="scientific">Phytophthora fragariae</name>
    <dbReference type="NCBI Taxonomy" id="53985"/>
    <lineage>
        <taxon>Eukaryota</taxon>
        <taxon>Sar</taxon>
        <taxon>Stramenopiles</taxon>
        <taxon>Oomycota</taxon>
        <taxon>Peronosporomycetes</taxon>
        <taxon>Peronosporales</taxon>
        <taxon>Peronosporaceae</taxon>
        <taxon>Phytophthora</taxon>
    </lineage>
</organism>
<dbReference type="EMBL" id="QXFZ01003425">
    <property type="protein sequence ID" value="KAE9069149.1"/>
    <property type="molecule type" value="Genomic_DNA"/>
</dbReference>
<evidence type="ECO:0000313" key="11">
    <source>
        <dbReference type="EMBL" id="KAE9178355.1"/>
    </source>
</evidence>
<evidence type="ECO:0000313" key="10">
    <source>
        <dbReference type="EMBL" id="KAE9158853.1"/>
    </source>
</evidence>
<evidence type="ECO:0000313" key="21">
    <source>
        <dbReference type="Proteomes" id="UP000488956"/>
    </source>
</evidence>
<reference evidence="14 15" key="1">
    <citation type="submission" date="2018-08" db="EMBL/GenBank/DDBJ databases">
        <title>Genomic investigation of the strawberry pathogen Phytophthora fragariae indicates pathogenicity is determined by transcriptional variation in three key races.</title>
        <authorList>
            <person name="Adams T.M."/>
            <person name="Armitage A.D."/>
            <person name="Sobczyk M.K."/>
            <person name="Bates H.J."/>
            <person name="Dunwell J.M."/>
            <person name="Nellist C.F."/>
            <person name="Harrison R.J."/>
        </authorList>
    </citation>
    <scope>NUCLEOTIDE SEQUENCE [LARGE SCALE GENOMIC DNA]</scope>
    <source>
        <strain evidence="12 16">A4</strain>
        <strain evidence="11 17">BC-1</strain>
        <strain evidence="10 15">NOV-27</strain>
        <strain evidence="7 18">NOV-5</strain>
        <strain evidence="8 19">NOV-71</strain>
        <strain evidence="13 20">NOV-77</strain>
        <strain evidence="6 14">NOV-9</strain>
        <strain evidence="9 21">ONT-3</strain>
    </source>
</reference>
<feature type="signal peptide" evidence="5">
    <location>
        <begin position="1"/>
        <end position="20"/>
    </location>
</feature>
<evidence type="ECO:0000313" key="6">
    <source>
        <dbReference type="EMBL" id="KAE8921710.1"/>
    </source>
</evidence>
<dbReference type="EMBL" id="QXGD01003355">
    <property type="protein sequence ID" value="KAE9178355.1"/>
    <property type="molecule type" value="Genomic_DNA"/>
</dbReference>
<protein>
    <recommendedName>
        <fullName evidence="5">RxLR effector protein</fullName>
    </recommendedName>
</protein>
<dbReference type="Proteomes" id="UP000486351">
    <property type="component" value="Unassembled WGS sequence"/>
</dbReference>
<accession>A0A6A3W8T4</accession>
<evidence type="ECO:0000313" key="19">
    <source>
        <dbReference type="Proteomes" id="UP000441208"/>
    </source>
</evidence>
<comment type="similarity">
    <text evidence="2 5">Belongs to the RxLR effector family.</text>
</comment>
<dbReference type="AlphaFoldDB" id="A0A6A3W8T4"/>
<gene>
    <name evidence="12" type="ORF">PF001_g32142</name>
    <name evidence="11" type="ORF">PF002_g28092</name>
    <name evidence="10" type="ORF">PF005_g32277</name>
    <name evidence="7" type="ORF">PF006_g31235</name>
    <name evidence="8" type="ORF">PF007_g27431</name>
    <name evidence="13" type="ORF">PF008_g30917</name>
    <name evidence="6" type="ORF">PF009_g28016</name>
    <name evidence="9" type="ORF">PF010_g26120</name>
</gene>
<evidence type="ECO:0000313" key="18">
    <source>
        <dbReference type="Proteomes" id="UP000440732"/>
    </source>
</evidence>
<name>A0A6A3W8T4_9STRA</name>
<comment type="subcellular location">
    <subcellularLocation>
        <location evidence="1 5">Secreted</location>
    </subcellularLocation>
</comment>
<evidence type="ECO:0000313" key="12">
    <source>
        <dbReference type="EMBL" id="KAE9262211.1"/>
    </source>
</evidence>
<evidence type="ECO:0000256" key="3">
    <source>
        <dbReference type="ARBA" id="ARBA00022525"/>
    </source>
</evidence>
<evidence type="ECO:0000256" key="2">
    <source>
        <dbReference type="ARBA" id="ARBA00010400"/>
    </source>
</evidence>
<dbReference type="OrthoDB" id="128458at2759"/>
<evidence type="ECO:0000256" key="4">
    <source>
        <dbReference type="ARBA" id="ARBA00022729"/>
    </source>
</evidence>
<evidence type="ECO:0000313" key="7">
    <source>
        <dbReference type="EMBL" id="KAE9062127.1"/>
    </source>
</evidence>
<keyword evidence="15" id="KW-1185">Reference proteome</keyword>
<keyword evidence="4 5" id="KW-0732">Signal</keyword>
<evidence type="ECO:0000313" key="20">
    <source>
        <dbReference type="Proteomes" id="UP000486351"/>
    </source>
</evidence>
<dbReference type="EMBL" id="QXGF01003379">
    <property type="protein sequence ID" value="KAE8921710.1"/>
    <property type="molecule type" value="Genomic_DNA"/>
</dbReference>
<proteinExistence type="inferred from homology"/>
<dbReference type="EMBL" id="QXGA01006740">
    <property type="protein sequence ID" value="KAE9062127.1"/>
    <property type="molecule type" value="Genomic_DNA"/>
</dbReference>
<evidence type="ECO:0000313" key="9">
    <source>
        <dbReference type="EMBL" id="KAE9070811.1"/>
    </source>
</evidence>
<dbReference type="EMBL" id="QXGE01008228">
    <property type="protein sequence ID" value="KAE9262211.1"/>
    <property type="molecule type" value="Genomic_DNA"/>
</dbReference>
<dbReference type="Proteomes" id="UP000440367">
    <property type="component" value="Unassembled WGS sequence"/>
</dbReference>
<evidence type="ECO:0000313" key="14">
    <source>
        <dbReference type="Proteomes" id="UP000429523"/>
    </source>
</evidence>
<dbReference type="Proteomes" id="UP000429523">
    <property type="component" value="Unassembled WGS sequence"/>
</dbReference>
<dbReference type="Proteomes" id="UP000440732">
    <property type="component" value="Unassembled WGS sequence"/>
</dbReference>
<dbReference type="EMBL" id="QXFY01006292">
    <property type="protein sequence ID" value="KAE9269219.1"/>
    <property type="molecule type" value="Genomic_DNA"/>
</dbReference>
<dbReference type="EMBL" id="QXGB01007650">
    <property type="protein sequence ID" value="KAE9158853.1"/>
    <property type="molecule type" value="Genomic_DNA"/>
</dbReference>
<dbReference type="Proteomes" id="UP000488956">
    <property type="component" value="Unassembled WGS sequence"/>
</dbReference>
<comment type="caution">
    <text evidence="11">The sequence shown here is derived from an EMBL/GenBank/DDBJ whole genome shotgun (WGS) entry which is preliminary data.</text>
</comment>
<comment type="domain">
    <text evidence="5">The RxLR-dEER motif acts to carry the protein into the host cell cytoplasm through binding to cell surface phosphatidylinositol-3-phosphate.</text>
</comment>
<dbReference type="Pfam" id="PF16810">
    <property type="entry name" value="RXLR"/>
    <property type="match status" value="1"/>
</dbReference>
<dbReference type="Proteomes" id="UP000437068">
    <property type="component" value="Unassembled WGS sequence"/>
</dbReference>
<dbReference type="Proteomes" id="UP000441208">
    <property type="component" value="Unassembled WGS sequence"/>
</dbReference>
<dbReference type="Proteomes" id="UP000433483">
    <property type="component" value="Unassembled WGS sequence"/>
</dbReference>
<feature type="chain" id="PRO_5044948116" description="RxLR effector protein" evidence="5">
    <location>
        <begin position="21"/>
        <end position="126"/>
    </location>
</feature>
<sequence length="126" mass="14041">MRISYILLLAAATLLANANALVPGGDAEKRFLRSHKSHQKAVSATAAEEERGILDGLFRAAPEDLPQFERMALQSSFRNHIFESWRTGMGTVEGAVSFMKTQNLTPAEIKHWTGLFVKYLQAHRSN</sequence>
<evidence type="ECO:0000313" key="15">
    <source>
        <dbReference type="Proteomes" id="UP000433483"/>
    </source>
</evidence>
<evidence type="ECO:0000256" key="1">
    <source>
        <dbReference type="ARBA" id="ARBA00004613"/>
    </source>
</evidence>
<evidence type="ECO:0000313" key="8">
    <source>
        <dbReference type="EMBL" id="KAE9069149.1"/>
    </source>
</evidence>
<evidence type="ECO:0000313" key="17">
    <source>
        <dbReference type="Proteomes" id="UP000440367"/>
    </source>
</evidence>
<evidence type="ECO:0000313" key="16">
    <source>
        <dbReference type="Proteomes" id="UP000437068"/>
    </source>
</evidence>
<dbReference type="InterPro" id="IPR031825">
    <property type="entry name" value="RXLR"/>
</dbReference>